<dbReference type="Gene3D" id="3.40.50.720">
    <property type="entry name" value="NAD(P)-binding Rossmann-like Domain"/>
    <property type="match status" value="1"/>
</dbReference>
<dbReference type="RefSeq" id="WP_085879706.1">
    <property type="nucleotide sequence ID" value="NZ_FWFZ01000015.1"/>
</dbReference>
<sequence length="125" mass="13587">MITDALEGRQTRLEYGSGWTRQFVWVDDVSDAVCAALTARGVSGMAFNLSDSLCPRFEDLAGIVKARLGQARSSVGTGPPPDDALSARLLIDVARQHLGWRPRTDIFSGIGRYADELAREKASPH</sequence>
<dbReference type="Proteomes" id="UP000193900">
    <property type="component" value="Unassembled WGS sequence"/>
</dbReference>
<dbReference type="AlphaFoldDB" id="A0A1Y5TH50"/>
<dbReference type="EMBL" id="FWFZ01000015">
    <property type="protein sequence ID" value="SLN61908.1"/>
    <property type="molecule type" value="Genomic_DNA"/>
</dbReference>
<accession>A0A1Y5TH50</accession>
<keyword evidence="2" id="KW-1185">Reference proteome</keyword>
<protein>
    <submittedName>
        <fullName evidence="1">Uncharacterized protein</fullName>
    </submittedName>
</protein>
<evidence type="ECO:0000313" key="1">
    <source>
        <dbReference type="EMBL" id="SLN61908.1"/>
    </source>
</evidence>
<dbReference type="OrthoDB" id="9801785at2"/>
<reference evidence="1 2" key="1">
    <citation type="submission" date="2017-03" db="EMBL/GenBank/DDBJ databases">
        <authorList>
            <person name="Afonso C.L."/>
            <person name="Miller P.J."/>
            <person name="Scott M.A."/>
            <person name="Spackman E."/>
            <person name="Goraichik I."/>
            <person name="Dimitrov K.M."/>
            <person name="Suarez D.L."/>
            <person name="Swayne D.E."/>
        </authorList>
    </citation>
    <scope>NUCLEOTIDE SEQUENCE [LARGE SCALE GENOMIC DNA]</scope>
    <source>
        <strain evidence="1 2">CECT 7023</strain>
    </source>
</reference>
<proteinExistence type="predicted"/>
<gene>
    <name evidence="1" type="ORF">ROA7023_02894</name>
</gene>
<name>A0A1Y5TH50_9RHOB</name>
<evidence type="ECO:0000313" key="2">
    <source>
        <dbReference type="Proteomes" id="UP000193900"/>
    </source>
</evidence>
<organism evidence="1 2">
    <name type="scientific">Roseisalinus antarcticus</name>
    <dbReference type="NCBI Taxonomy" id="254357"/>
    <lineage>
        <taxon>Bacteria</taxon>
        <taxon>Pseudomonadati</taxon>
        <taxon>Pseudomonadota</taxon>
        <taxon>Alphaproteobacteria</taxon>
        <taxon>Rhodobacterales</taxon>
        <taxon>Roseobacteraceae</taxon>
        <taxon>Roseisalinus</taxon>
    </lineage>
</organism>
<dbReference type="InterPro" id="IPR036291">
    <property type="entry name" value="NAD(P)-bd_dom_sf"/>
</dbReference>
<dbReference type="SUPFAM" id="SSF51735">
    <property type="entry name" value="NAD(P)-binding Rossmann-fold domains"/>
    <property type="match status" value="1"/>
</dbReference>